<feature type="compositionally biased region" description="Basic residues" evidence="1">
    <location>
        <begin position="1"/>
        <end position="10"/>
    </location>
</feature>
<gene>
    <name evidence="2" type="ORF">T05_5270</name>
</gene>
<dbReference type="EMBL" id="JYDJ01003710">
    <property type="protein sequence ID" value="KRX29063.1"/>
    <property type="molecule type" value="Genomic_DNA"/>
</dbReference>
<feature type="region of interest" description="Disordered" evidence="1">
    <location>
        <begin position="1"/>
        <end position="34"/>
    </location>
</feature>
<accession>A0A0V0SRS8</accession>
<reference evidence="2 3" key="1">
    <citation type="submission" date="2015-01" db="EMBL/GenBank/DDBJ databases">
        <title>Evolution of Trichinella species and genotypes.</title>
        <authorList>
            <person name="Korhonen P.K."/>
            <person name="Edoardo P."/>
            <person name="Giuseppe L.R."/>
            <person name="Gasser R.B."/>
        </authorList>
    </citation>
    <scope>NUCLEOTIDE SEQUENCE [LARGE SCALE GENOMIC DNA]</scope>
    <source>
        <strain evidence="2">ISS417</strain>
    </source>
</reference>
<dbReference type="AlphaFoldDB" id="A0A0V0SRS8"/>
<evidence type="ECO:0000313" key="3">
    <source>
        <dbReference type="Proteomes" id="UP000055048"/>
    </source>
</evidence>
<name>A0A0V0SRS8_9BILA</name>
<keyword evidence="3" id="KW-1185">Reference proteome</keyword>
<proteinExistence type="predicted"/>
<protein>
    <submittedName>
        <fullName evidence="2">Uncharacterized protein</fullName>
    </submittedName>
</protein>
<dbReference type="Proteomes" id="UP000055048">
    <property type="component" value="Unassembled WGS sequence"/>
</dbReference>
<comment type="caution">
    <text evidence="2">The sequence shown here is derived from an EMBL/GenBank/DDBJ whole genome shotgun (WGS) entry which is preliminary data.</text>
</comment>
<evidence type="ECO:0000313" key="2">
    <source>
        <dbReference type="EMBL" id="KRX29063.1"/>
    </source>
</evidence>
<feature type="non-terminal residue" evidence="2">
    <location>
        <position position="69"/>
    </location>
</feature>
<sequence length="69" mass="7753">MAKRGQRQRYTRSSQEKSPSQEEHKPFRNDAVGNAATDLRVRHVANYATLAVNAIRTMVANTAETSHNL</sequence>
<evidence type="ECO:0000256" key="1">
    <source>
        <dbReference type="SAM" id="MobiDB-lite"/>
    </source>
</evidence>
<organism evidence="2 3">
    <name type="scientific">Trichinella murrelli</name>
    <dbReference type="NCBI Taxonomy" id="144512"/>
    <lineage>
        <taxon>Eukaryota</taxon>
        <taxon>Metazoa</taxon>
        <taxon>Ecdysozoa</taxon>
        <taxon>Nematoda</taxon>
        <taxon>Enoplea</taxon>
        <taxon>Dorylaimia</taxon>
        <taxon>Trichinellida</taxon>
        <taxon>Trichinellidae</taxon>
        <taxon>Trichinella</taxon>
    </lineage>
</organism>
<feature type="compositionally biased region" description="Basic and acidic residues" evidence="1">
    <location>
        <begin position="19"/>
        <end position="28"/>
    </location>
</feature>